<organism evidence="2 3">
    <name type="scientific">Rotaria magnacalcarata</name>
    <dbReference type="NCBI Taxonomy" id="392030"/>
    <lineage>
        <taxon>Eukaryota</taxon>
        <taxon>Metazoa</taxon>
        <taxon>Spiralia</taxon>
        <taxon>Gnathifera</taxon>
        <taxon>Rotifera</taxon>
        <taxon>Eurotatoria</taxon>
        <taxon>Bdelloidea</taxon>
        <taxon>Philodinida</taxon>
        <taxon>Philodinidae</taxon>
        <taxon>Rotaria</taxon>
    </lineage>
</organism>
<name>A0A815AY67_9BILA</name>
<evidence type="ECO:0000256" key="1">
    <source>
        <dbReference type="SAM" id="MobiDB-lite"/>
    </source>
</evidence>
<protein>
    <recommendedName>
        <fullName evidence="4">BEN domain-containing protein</fullName>
    </recommendedName>
</protein>
<dbReference type="Proteomes" id="UP000663855">
    <property type="component" value="Unassembled WGS sequence"/>
</dbReference>
<evidence type="ECO:0008006" key="4">
    <source>
        <dbReference type="Google" id="ProtNLM"/>
    </source>
</evidence>
<reference evidence="2" key="1">
    <citation type="submission" date="2021-02" db="EMBL/GenBank/DDBJ databases">
        <authorList>
            <person name="Nowell W R."/>
        </authorList>
    </citation>
    <scope>NUCLEOTIDE SEQUENCE</scope>
</reference>
<sequence>MVPQQDNDSTKIQYVLTKTKDAALHIINYEDLIFHRNKNKLKVGDDVSWNGKTRCDRGRGKIIVLGTKDQCEATKTVIEETLPSSKSSSILPSSSTSLPVPSAAVVRKCATKRLAIDDDDNDSCDSSSTKRKVVHVGGDKSKNIPHADISIAAPIISSTISFVTTTSSIPKVANTARILKDVDCSLDSNSEKELVINEQIFDDCDDDDVQTDNNNSTIAKDNSTHMQTSCNGTKVQNTHSSKTLKSFRALPVKKPVSDTAHSLLKQQCQRYSDQIDCYKTTWMPRPKDPKTIKFFVEVGRLLSGDTDANSSDKSSEQSIGDALADYCTLLSIDESQIDIFSRCDSITKTCRTIVSHIYPKEERIGMTWKNVPVKNQNAILDMARILNPLERGKSDGELVKACRNVFEAANCCKRKLEQVDNQNEESDVDNNSI</sequence>
<feature type="region of interest" description="Disordered" evidence="1">
    <location>
        <begin position="216"/>
        <end position="235"/>
    </location>
</feature>
<comment type="caution">
    <text evidence="2">The sequence shown here is derived from an EMBL/GenBank/DDBJ whole genome shotgun (WGS) entry which is preliminary data.</text>
</comment>
<gene>
    <name evidence="2" type="ORF">CJN711_LOCUS15078</name>
</gene>
<accession>A0A815AY67</accession>
<dbReference type="EMBL" id="CAJNOV010006854">
    <property type="protein sequence ID" value="CAF1262818.1"/>
    <property type="molecule type" value="Genomic_DNA"/>
</dbReference>
<evidence type="ECO:0000313" key="3">
    <source>
        <dbReference type="Proteomes" id="UP000663855"/>
    </source>
</evidence>
<dbReference type="AlphaFoldDB" id="A0A815AY67"/>
<proteinExistence type="predicted"/>
<evidence type="ECO:0000313" key="2">
    <source>
        <dbReference type="EMBL" id="CAF1262818.1"/>
    </source>
</evidence>